<evidence type="ECO:0000256" key="3">
    <source>
        <dbReference type="SAM" id="MobiDB-lite"/>
    </source>
</evidence>
<dbReference type="STRING" id="1340429.A0A2G4SWD8"/>
<dbReference type="PROSITE" id="PS00509">
    <property type="entry name" value="RAS_GTPASE_ACTIV_1"/>
    <property type="match status" value="1"/>
</dbReference>
<dbReference type="Pfam" id="PF21877">
    <property type="entry name" value="PH_NF1"/>
    <property type="match status" value="1"/>
</dbReference>
<keyword evidence="1" id="KW-0343">GTPase activation</keyword>
<dbReference type="CDD" id="cd05392">
    <property type="entry name" value="RasGAP_Neurofibromin_like"/>
    <property type="match status" value="1"/>
</dbReference>
<dbReference type="Gene3D" id="1.10.506.10">
    <property type="entry name" value="GTPase Activation - p120gap, domain 1"/>
    <property type="match status" value="2"/>
</dbReference>
<dbReference type="Pfam" id="PF00616">
    <property type="entry name" value="RasGAP"/>
    <property type="match status" value="1"/>
</dbReference>
<dbReference type="InterPro" id="IPR054071">
    <property type="entry name" value="PH_NF1"/>
</dbReference>
<evidence type="ECO:0000313" key="6">
    <source>
        <dbReference type="Proteomes" id="UP000242254"/>
    </source>
</evidence>
<proteinExistence type="predicted"/>
<evidence type="ECO:0000259" key="4">
    <source>
        <dbReference type="PROSITE" id="PS50018"/>
    </source>
</evidence>
<dbReference type="InterPro" id="IPR039360">
    <property type="entry name" value="Ras_GTPase"/>
</dbReference>
<dbReference type="RefSeq" id="XP_023466811.1">
    <property type="nucleotide sequence ID" value="XM_023610805.1"/>
</dbReference>
<dbReference type="Proteomes" id="UP000242254">
    <property type="component" value="Unassembled WGS sequence"/>
</dbReference>
<dbReference type="InterPro" id="IPR023152">
    <property type="entry name" value="RasGAP_CS"/>
</dbReference>
<dbReference type="EMBL" id="KZ303848">
    <property type="protein sequence ID" value="PHZ13103.1"/>
    <property type="molecule type" value="Genomic_DNA"/>
</dbReference>
<evidence type="ECO:0000256" key="1">
    <source>
        <dbReference type="ARBA" id="ARBA00022468"/>
    </source>
</evidence>
<dbReference type="InterPro" id="IPR011989">
    <property type="entry name" value="ARM-like"/>
</dbReference>
<dbReference type="SUPFAM" id="SSF48371">
    <property type="entry name" value="ARM repeat"/>
    <property type="match status" value="2"/>
</dbReference>
<evidence type="ECO:0000313" key="5">
    <source>
        <dbReference type="EMBL" id="PHZ13103.1"/>
    </source>
</evidence>
<keyword evidence="6" id="KW-1185">Reference proteome</keyword>
<dbReference type="InterPro" id="IPR011993">
    <property type="entry name" value="PH-like_dom_sf"/>
</dbReference>
<dbReference type="Pfam" id="PF13716">
    <property type="entry name" value="CRAL_TRIO_2"/>
    <property type="match status" value="1"/>
</dbReference>
<dbReference type="CDD" id="cd00170">
    <property type="entry name" value="SEC14"/>
    <property type="match status" value="1"/>
</dbReference>
<dbReference type="Gene3D" id="1.25.10.10">
    <property type="entry name" value="Leucine-rich Repeat Variant"/>
    <property type="match status" value="1"/>
</dbReference>
<accession>A0A2G4SWD8</accession>
<dbReference type="InterPro" id="IPR008936">
    <property type="entry name" value="Rho_GTPase_activation_prot"/>
</dbReference>
<dbReference type="PANTHER" id="PTHR10194">
    <property type="entry name" value="RAS GTPASE-ACTIVATING PROTEINS"/>
    <property type="match status" value="1"/>
</dbReference>
<reference evidence="5 6" key="1">
    <citation type="journal article" date="2016" name="Proc. Natl. Acad. Sci. U.S.A.">
        <title>Lipid metabolic changes in an early divergent fungus govern the establishment of a mutualistic symbiosis with endobacteria.</title>
        <authorList>
            <person name="Lastovetsky O.A."/>
            <person name="Gaspar M.L."/>
            <person name="Mondo S.J."/>
            <person name="LaButti K.M."/>
            <person name="Sandor L."/>
            <person name="Grigoriev I.V."/>
            <person name="Henry S.A."/>
            <person name="Pawlowska T.E."/>
        </authorList>
    </citation>
    <scope>NUCLEOTIDE SEQUENCE [LARGE SCALE GENOMIC DNA]</scope>
    <source>
        <strain evidence="5 6">ATCC 52813</strain>
    </source>
</reference>
<gene>
    <name evidence="5" type="ORF">RHIMIDRAFT_251184</name>
</gene>
<organism evidence="5 6">
    <name type="scientific">Rhizopus microsporus ATCC 52813</name>
    <dbReference type="NCBI Taxonomy" id="1340429"/>
    <lineage>
        <taxon>Eukaryota</taxon>
        <taxon>Fungi</taxon>
        <taxon>Fungi incertae sedis</taxon>
        <taxon>Mucoromycota</taxon>
        <taxon>Mucoromycotina</taxon>
        <taxon>Mucoromycetes</taxon>
        <taxon>Mucorales</taxon>
        <taxon>Mucorineae</taxon>
        <taxon>Rhizopodaceae</taxon>
        <taxon>Rhizopus</taxon>
    </lineage>
</organism>
<name>A0A2G4SWD8_RHIZD</name>
<dbReference type="SMART" id="SM00323">
    <property type="entry name" value="RasGAP"/>
    <property type="match status" value="1"/>
</dbReference>
<dbReference type="PROSITE" id="PS50018">
    <property type="entry name" value="RAS_GTPASE_ACTIV_2"/>
    <property type="match status" value="1"/>
</dbReference>
<dbReference type="InterPro" id="IPR016024">
    <property type="entry name" value="ARM-type_fold"/>
</dbReference>
<keyword evidence="2" id="KW-0597">Phosphoprotein</keyword>
<sequence length="2683" mass="302610">MSPDTKLIASLVNRILVRLPSNSGKKLDALENDPIVNQTVAALIELSKFRLPTVTITLLNLLDGIKMASNEDHVPQENLQSQLFVLRLLSACMQHHWQYMKDLKYESSSGRAYSVKNGYEGSVHSFDSATHNSSSRWSLNEGPLPLEMDDPPPFEDALAKSIMNVMSRIMHQTTILEEKEYGQATNHVTQITRTEYYTPSNIARTSADIVLDIYKASSKVITYLSASNWNIVFSKIKARILYLSTTSDENPETSDMRLLECCSLNSKRLATVLSEFCNNFIHLKKSTQLIVAAILRRAIWGWIETYPSEFMQLCQSQKRLEGGPDVLFETCLSLADTTRKKAILWPLQTMLLVLCPDILCSLDTPDTGRSINSKKALFLSALKSSLKSGRMAELAAICYVDICKAATYVSKIDSSALRHIVPDIEHELRTQLFDPDKPLIADSLMSGLGIIIDHRTLLADCLVAMFRLNPRNALRNLFPSCLDNRAPTLFKISLVKACLVIASEENKLPWNPSIATLYDSLAGPLRKLFIEFASKGFSKLEMNNAMTTSNSRKQNIINANDKKFKKENTVRVDQNNERLELILDMLRLYQTDPKLAIRGDNEDRLKQNAMAMVAIANCLREQDQYVRDAAAMCLFKLHSPDYILEWGSSPNFMESFWKISSQVVLTLAKQLLDTRERDDGIKRLLELLKKLFESRNEFLRMHQDVSMQGSDAKERLQASIGLEVALLVLLCSSDIEICSSAITCFGHICEETQLTDCIDDPHQAVLMVVENLPIYHELSSNNSIVTGRKSQQKQIRRLLRMMTHYAPGNLAAWEEVYKRWKYMIPAMTKPYEESKDEALELSPHPYNVKRNAPTAWHDKLRNPTASSRQMNNHASNSRTDPSPSNVTTVILDDDKSSEWQNYAGFLAALGGICLMADVGPSTPTSPSGTRSAFGDNMTVRRVSAPSESSAMVNRFVVDMVDLLLCDNIMIREWVKEILGTDLSPALYSVLFRYMETVLSKYFGPDGDPICSASNTLFVEQAISVLKLILDRMEGSYENLLTVDFSGLIDQYAKYLNKLGNSQSALKIKIKFCQLVEVLMMKKDKITLRQEFRLRNKLLEIIVEWTSDFSLKPDLSSQYSSFESAQGEKLHRELDLACLNTIVGLLHQLPLQSPDPVHDVDSTPVKSRIFFKYFTFFLKLLNRCRDSETATEGDTLSRRPYTEQTNMKSKGSMSTYLAPLKESTILAMSNLLSANVDAGLKYSLSMGYHDDPQMRTAFMKVLTNILNQGTEFETLAETVMTDRYEKVVDMFVSMDLNIALSLCDVCPASDIEDAANALLACFASRGKTLDLLKAVIRKEVENTDSETELLRRTSIATRLLSVFARHNGADYVRSVLQPVFTKLAEKPPEERTFELDSSKVGSGEDVSRNKQNVINATEMFLNAICESANEAPRSFREVCHCILTSVRERYPEAMYTAVGAFIFLRFFCPAIVSPESEGLIKINTVISREMKRGHLIATKVIQNLANNVLFGAKETYMIVLNDFLTNNIYKVTNFLREISEVPPPATTVLPDGRTIVEDIRPEVRPMEQKDYNCLHRVLFDNMERISREIAARRIRQHLDPERAAAYKQGFDKFSNLMAQLGRPPETTKPEFSGLRSYTFAAANQLYAEFMRRNSHRSVEPIVSKNIFYEGGVSKANRPVFYYISRHVLADSIDFELLTYHILQTLERASNKNFELVFDCTLFSQANEIPNQYIIQLVQLLPFDACDNIANIVFYNPNSHLRKFMKKFPRPISHKLAKRFNFAVTLAEIYDYISPNELRLPKTTTSLDTDQCHVFHPASRMTQNKVNIPVTIKVSAEYVQAMTVRKQEFIYNVTTVLNDVYMVSDIEDITVVPNSRSQEIVNEFHFKYNKGKTQHVFTSMKRDAIVNHIRHNKRRLEMTKPNNISERTIRPNDVPGRLLNMALLNIGSDDPNLRLAAYNLLCALSITFHFDLNNQLLDAKAFVVAISERIAENQPNLTLEFLSECFIGFQKSSEPLRYLCLDYMTPWLPNLSRFCHSNIEDKETVKTKEVLRNLIDLTVARTEMYKLIQAKIWKTIGQIDDILNLVLDSFVQFSIEHGVGSSQAEAMADTFVTLSNIAVRGKVISRLRKVLQKTSFKPTRALTDHWTWNEIAILIRFVLMLSFNNRGPVKSYVPEIFHIVSLIVGVGPTLIRASIHGLIVNMIQSLCTCMPLQEANIKKLQLILNEISDTKYRLLFGLFKPHANAFTITPETLTDAAEPISLHALETIVSNLLEVIAYSAPSQDMANAWRARWMSLVASTAFQFNPAIQPQAFVVLGCLGREETDDDLLYQILVALRGALAIFNEADPNLVLSIMMCLKNIVESLPPDSRYLLALFWVAVALVEINNGPIFTMAIELILAVLRALDTAGYFTGESVVEVLLSAREPMVNVSRKLDQLCGVNFESHFSFAIASIFLKGLRYNNGKEIVFQGLTTFLDIECKHSDSTNTIDPHHLGYLAGILPLAAKNETLKEVLRLTGLLDPSFELDDEDEEDNPEAYAYSYSCIFDRLDVTDETTALLFVSMLVAQLQVTDSNNEKLFLYHLLAEAASSMPAVFSTVYDSLLPKMNQVVLNSTNQSIIESVKSILLTACSDPSFSDASRKNHPTQKSLLESVGFPALADPSFGASSANVLQNAKLASEIIELIIA</sequence>
<protein>
    <recommendedName>
        <fullName evidence="4">Ras-GAP domain-containing protein</fullName>
    </recommendedName>
</protein>
<dbReference type="InterPro" id="IPR001251">
    <property type="entry name" value="CRAL-TRIO_dom"/>
</dbReference>
<dbReference type="GO" id="GO:0005096">
    <property type="term" value="F:GTPase activator activity"/>
    <property type="evidence" value="ECO:0007669"/>
    <property type="project" value="UniProtKB-KW"/>
</dbReference>
<dbReference type="InterPro" id="IPR001936">
    <property type="entry name" value="RasGAP_dom"/>
</dbReference>
<feature type="region of interest" description="Disordered" evidence="3">
    <location>
        <begin position="864"/>
        <end position="889"/>
    </location>
</feature>
<dbReference type="InterPro" id="IPR036865">
    <property type="entry name" value="CRAL-TRIO_dom_sf"/>
</dbReference>
<dbReference type="PANTHER" id="PTHR10194:SF142">
    <property type="entry name" value="NEUROFIBROMIN"/>
    <property type="match status" value="1"/>
</dbReference>
<dbReference type="SUPFAM" id="SSF52087">
    <property type="entry name" value="CRAL/TRIO domain"/>
    <property type="match status" value="1"/>
</dbReference>
<dbReference type="GeneID" id="35441795"/>
<feature type="domain" description="Ras-GAP" evidence="4">
    <location>
        <begin position="1309"/>
        <end position="1505"/>
    </location>
</feature>
<dbReference type="Gene3D" id="3.40.525.10">
    <property type="entry name" value="CRAL-TRIO lipid binding domain"/>
    <property type="match status" value="1"/>
</dbReference>
<feature type="compositionally biased region" description="Polar residues" evidence="3">
    <location>
        <begin position="864"/>
        <end position="888"/>
    </location>
</feature>
<feature type="region of interest" description="Disordered" evidence="3">
    <location>
        <begin position="1188"/>
        <end position="1207"/>
    </location>
</feature>
<dbReference type="SUPFAM" id="SSF48350">
    <property type="entry name" value="GTPase activation domain, GAP"/>
    <property type="match status" value="1"/>
</dbReference>
<evidence type="ECO:0000256" key="2">
    <source>
        <dbReference type="ARBA" id="ARBA00022553"/>
    </source>
</evidence>
<dbReference type="Gene3D" id="2.30.29.30">
    <property type="entry name" value="Pleckstrin-homology domain (PH domain)/Phosphotyrosine-binding domain (PTB)"/>
    <property type="match status" value="1"/>
</dbReference>